<protein>
    <recommendedName>
        <fullName evidence="3">tRNA-5-taurinomethyluridine 2-sulfurtransferase</fullName>
        <ecNumber evidence="3">2.8.1.14</ecNumber>
    </recommendedName>
</protein>
<keyword evidence="9" id="KW-0694">RNA-binding</keyword>
<dbReference type="Pfam" id="PF03054">
    <property type="entry name" value="tRNA_Me_trans"/>
    <property type="match status" value="1"/>
</dbReference>
<dbReference type="EC" id="2.8.1.14" evidence="3"/>
<dbReference type="InterPro" id="IPR014729">
    <property type="entry name" value="Rossmann-like_a/b/a_fold"/>
</dbReference>
<feature type="domain" description="tRNA-specific 2-thiouridylase MnmA-like central" evidence="13">
    <location>
        <begin position="218"/>
        <end position="276"/>
    </location>
</feature>
<evidence type="ECO:0000256" key="11">
    <source>
        <dbReference type="ARBA" id="ARBA00049564"/>
    </source>
</evidence>
<evidence type="ECO:0000256" key="5">
    <source>
        <dbReference type="ARBA" id="ARBA00022679"/>
    </source>
</evidence>
<dbReference type="GO" id="GO:0000049">
    <property type="term" value="F:tRNA binding"/>
    <property type="evidence" value="ECO:0007669"/>
    <property type="project" value="UniProtKB-KW"/>
</dbReference>
<dbReference type="GO" id="GO:0002143">
    <property type="term" value="P:tRNA wobble position uridine thiolation"/>
    <property type="evidence" value="ECO:0007669"/>
    <property type="project" value="TreeGrafter"/>
</dbReference>
<evidence type="ECO:0000259" key="13">
    <source>
        <dbReference type="Pfam" id="PF20259"/>
    </source>
</evidence>
<dbReference type="EMBL" id="HACM01001661">
    <property type="protein sequence ID" value="CRZ02103.1"/>
    <property type="molecule type" value="Transcribed_RNA"/>
</dbReference>
<name>A0A0H5QJC6_9EUKA</name>
<dbReference type="GO" id="GO:0005524">
    <property type="term" value="F:ATP binding"/>
    <property type="evidence" value="ECO:0007669"/>
    <property type="project" value="UniProtKB-KW"/>
</dbReference>
<organism evidence="14">
    <name type="scientific">Spongospora subterranea</name>
    <dbReference type="NCBI Taxonomy" id="70186"/>
    <lineage>
        <taxon>Eukaryota</taxon>
        <taxon>Sar</taxon>
        <taxon>Rhizaria</taxon>
        <taxon>Endomyxa</taxon>
        <taxon>Phytomyxea</taxon>
        <taxon>Plasmodiophorida</taxon>
        <taxon>Plasmodiophoridae</taxon>
        <taxon>Spongospora</taxon>
    </lineage>
</organism>
<evidence type="ECO:0000259" key="12">
    <source>
        <dbReference type="Pfam" id="PF20258"/>
    </source>
</evidence>
<evidence type="ECO:0000313" key="14">
    <source>
        <dbReference type="EMBL" id="CRZ02103.1"/>
    </source>
</evidence>
<dbReference type="SUPFAM" id="SSF52402">
    <property type="entry name" value="Adenine nucleotide alpha hydrolases-like"/>
    <property type="match status" value="1"/>
</dbReference>
<evidence type="ECO:0000256" key="6">
    <source>
        <dbReference type="ARBA" id="ARBA00022694"/>
    </source>
</evidence>
<dbReference type="NCBIfam" id="TIGR00420">
    <property type="entry name" value="trmU"/>
    <property type="match status" value="1"/>
</dbReference>
<dbReference type="AlphaFoldDB" id="A0A0H5QJC6"/>
<keyword evidence="8" id="KW-0067">ATP-binding</keyword>
<evidence type="ECO:0000256" key="8">
    <source>
        <dbReference type="ARBA" id="ARBA00022840"/>
    </source>
</evidence>
<evidence type="ECO:0000256" key="3">
    <source>
        <dbReference type="ARBA" id="ARBA00011953"/>
    </source>
</evidence>
<comment type="similarity">
    <text evidence="2">Belongs to the MnmA/TRMU family.</text>
</comment>
<evidence type="ECO:0000256" key="9">
    <source>
        <dbReference type="ARBA" id="ARBA00022884"/>
    </source>
</evidence>
<comment type="function">
    <text evidence="1">Catalyzes the 2-thiolation of uridine at the wobble position (U34) of mitochondrial tRNA(Lys), tRNA(Glu) and tRNA(Gln). Required for the formation of 5-taurinomethyl-2-thiouridine (tm5s2U) of mitochondrial tRNA(Lys), tRNA(Glu), and tRNA(Gln) at the wobble position. ATP is required to activate the C2 atom of the wobble base.</text>
</comment>
<dbReference type="Pfam" id="PF20258">
    <property type="entry name" value="tRNA_Me_trans_C"/>
    <property type="match status" value="1"/>
</dbReference>
<evidence type="ECO:0000256" key="1">
    <source>
        <dbReference type="ARBA" id="ARBA00003986"/>
    </source>
</evidence>
<evidence type="ECO:0000256" key="10">
    <source>
        <dbReference type="ARBA" id="ARBA00023157"/>
    </source>
</evidence>
<keyword evidence="6" id="KW-0819">tRNA processing</keyword>
<dbReference type="NCBIfam" id="NF001138">
    <property type="entry name" value="PRK00143.1"/>
    <property type="match status" value="1"/>
</dbReference>
<dbReference type="InterPro" id="IPR023382">
    <property type="entry name" value="MnmA-like_central_sf"/>
</dbReference>
<evidence type="ECO:0000256" key="4">
    <source>
        <dbReference type="ARBA" id="ARBA00022555"/>
    </source>
</evidence>
<dbReference type="Gene3D" id="3.40.50.620">
    <property type="entry name" value="HUPs"/>
    <property type="match status" value="1"/>
</dbReference>
<keyword evidence="5" id="KW-0808">Transferase</keyword>
<dbReference type="GO" id="GO:0061708">
    <property type="term" value="F:tRNA-5-taurinomethyluridine 2-sulfurtransferase"/>
    <property type="evidence" value="ECO:0007669"/>
    <property type="project" value="UniProtKB-EC"/>
</dbReference>
<accession>A0A0H5QJC6</accession>
<sequence>MLRHRLRNRWSDFRNIHTVAVGISGGVDSSASAVLLKREGYNVIGVHMTNWSHDIEDGNQCEGRRDAEIAEEVCRQLRIPFHRVAFQKEYWSSVFTEFITGLQQGFTPNPDVTCNAKVKFSLFRQYCTDELGAHSVATGHFARIFPGPTLVRGADTSVDQSYFLAQVPRQNFTNVLFPVGHLSKAAVREVAIQEKLITANRPTSTGLCFVGKRRRFPEFLRQFVAETPGRFVDADGRPIGRQHQGQMFYTIGQRARISGLTEAHFVSRKDGDNIHVVPGRSHPDLFCETIICSHLNWIDGDLPAEVDTRDGFQCLLSVRYRSELGRCSLRRLSDGRFEVAMRDLHRAVTPGQTSVFYSSTGVCFGSAFVDETGPSLYAQGRSVPIGCSGDLIIRP</sequence>
<evidence type="ECO:0000256" key="2">
    <source>
        <dbReference type="ARBA" id="ARBA00006191"/>
    </source>
</evidence>
<dbReference type="InterPro" id="IPR004506">
    <property type="entry name" value="MnmA-like"/>
</dbReference>
<keyword evidence="7" id="KW-0547">Nucleotide-binding</keyword>
<comment type="catalytic activity">
    <reaction evidence="11">
        <text>5-taurinomethyluridine(34) in tRNA + S-sulfanyl-L-cysteinyl-[protein] + AH2 + ATP = 5-taurinomethyl-2-thiouridine(34) in tRNA + L-cysteinyl-[protein] + A + AMP + diphosphate + H(+)</text>
        <dbReference type="Rhea" id="RHEA:47040"/>
        <dbReference type="Rhea" id="RHEA-COMP:10131"/>
        <dbReference type="Rhea" id="RHEA-COMP:11726"/>
        <dbReference type="Rhea" id="RHEA-COMP:11732"/>
        <dbReference type="Rhea" id="RHEA-COMP:11733"/>
        <dbReference type="ChEBI" id="CHEBI:13193"/>
        <dbReference type="ChEBI" id="CHEBI:15378"/>
        <dbReference type="ChEBI" id="CHEBI:17499"/>
        <dbReference type="ChEBI" id="CHEBI:29950"/>
        <dbReference type="ChEBI" id="CHEBI:30616"/>
        <dbReference type="ChEBI" id="CHEBI:33019"/>
        <dbReference type="ChEBI" id="CHEBI:61963"/>
        <dbReference type="ChEBI" id="CHEBI:87171"/>
        <dbReference type="ChEBI" id="CHEBI:87172"/>
        <dbReference type="ChEBI" id="CHEBI:456215"/>
        <dbReference type="EC" id="2.8.1.14"/>
    </reaction>
</comment>
<dbReference type="Gene3D" id="2.40.30.10">
    <property type="entry name" value="Translation factors"/>
    <property type="match status" value="1"/>
</dbReference>
<proteinExistence type="inferred from homology"/>
<keyword evidence="10" id="KW-1015">Disulfide bond</keyword>
<dbReference type="InterPro" id="IPR046884">
    <property type="entry name" value="MnmA-like_central"/>
</dbReference>
<keyword evidence="4" id="KW-0820">tRNA-binding</keyword>
<dbReference type="InterPro" id="IPR046885">
    <property type="entry name" value="MnmA-like_C"/>
</dbReference>
<dbReference type="PANTHER" id="PTHR11933:SF5">
    <property type="entry name" value="MITOCHONDRIAL TRNA-SPECIFIC 2-THIOURIDYLASE 1"/>
    <property type="match status" value="1"/>
</dbReference>
<dbReference type="Pfam" id="PF20259">
    <property type="entry name" value="tRNA_Me_trans_M"/>
    <property type="match status" value="1"/>
</dbReference>
<dbReference type="PANTHER" id="PTHR11933">
    <property type="entry name" value="TRNA 5-METHYLAMINOMETHYL-2-THIOURIDYLATE -METHYLTRANSFERASE"/>
    <property type="match status" value="1"/>
</dbReference>
<dbReference type="CDD" id="cd01998">
    <property type="entry name" value="MnmA_TRMU-like"/>
    <property type="match status" value="1"/>
</dbReference>
<dbReference type="Gene3D" id="2.30.30.280">
    <property type="entry name" value="Adenine nucleotide alpha hydrolases-like domains"/>
    <property type="match status" value="1"/>
</dbReference>
<feature type="domain" description="tRNA-specific 2-thiouridylase MnmA-like C-terminal" evidence="12">
    <location>
        <begin position="289"/>
        <end position="368"/>
    </location>
</feature>
<evidence type="ECO:0000256" key="7">
    <source>
        <dbReference type="ARBA" id="ARBA00022741"/>
    </source>
</evidence>
<reference evidence="14" key="1">
    <citation type="submission" date="2015-04" db="EMBL/GenBank/DDBJ databases">
        <title>The genome sequence of the plant pathogenic Rhizarian Plasmodiophora brassicae reveals insights in its biotrophic life cycle and the origin of chitin synthesis.</title>
        <authorList>
            <person name="Schwelm A."/>
            <person name="Fogelqvist J."/>
            <person name="Knaust A."/>
            <person name="Julke S."/>
            <person name="Lilja T."/>
            <person name="Dhandapani V."/>
            <person name="Bonilla-Rosso G."/>
            <person name="Karlsson M."/>
            <person name="Shevchenko A."/>
            <person name="Choi S.R."/>
            <person name="Kim H.G."/>
            <person name="Park J.Y."/>
            <person name="Lim Y.P."/>
            <person name="Ludwig-Muller J."/>
            <person name="Dixelius C."/>
        </authorList>
    </citation>
    <scope>NUCLEOTIDE SEQUENCE</scope>
    <source>
        <tissue evidence="14">Potato root galls</tissue>
    </source>
</reference>